<accession>A0AA36GQP8</accession>
<keyword evidence="2" id="KW-1185">Reference proteome</keyword>
<organism evidence="1 2">
    <name type="scientific">Cylicocyclus nassatus</name>
    <name type="common">Nematode worm</name>
    <dbReference type="NCBI Taxonomy" id="53992"/>
    <lineage>
        <taxon>Eukaryota</taxon>
        <taxon>Metazoa</taxon>
        <taxon>Ecdysozoa</taxon>
        <taxon>Nematoda</taxon>
        <taxon>Chromadorea</taxon>
        <taxon>Rhabditida</taxon>
        <taxon>Rhabditina</taxon>
        <taxon>Rhabditomorpha</taxon>
        <taxon>Strongyloidea</taxon>
        <taxon>Strongylidae</taxon>
        <taxon>Cylicocyclus</taxon>
    </lineage>
</organism>
<dbReference type="EMBL" id="CATQJL010000223">
    <property type="protein sequence ID" value="CAJ0596560.1"/>
    <property type="molecule type" value="Genomic_DNA"/>
</dbReference>
<gene>
    <name evidence="1" type="ORF">CYNAS_LOCUS8543</name>
</gene>
<name>A0AA36GQP8_CYLNA</name>
<comment type="caution">
    <text evidence="1">The sequence shown here is derived from an EMBL/GenBank/DDBJ whole genome shotgun (WGS) entry which is preliminary data.</text>
</comment>
<reference evidence="1" key="1">
    <citation type="submission" date="2023-07" db="EMBL/GenBank/DDBJ databases">
        <authorList>
            <consortium name="CYATHOMIX"/>
        </authorList>
    </citation>
    <scope>NUCLEOTIDE SEQUENCE</scope>
    <source>
        <strain evidence="1">N/A</strain>
    </source>
</reference>
<protein>
    <submittedName>
        <fullName evidence="1">Uncharacterized protein</fullName>
    </submittedName>
</protein>
<evidence type="ECO:0000313" key="1">
    <source>
        <dbReference type="EMBL" id="CAJ0596560.1"/>
    </source>
</evidence>
<proteinExistence type="predicted"/>
<evidence type="ECO:0000313" key="2">
    <source>
        <dbReference type="Proteomes" id="UP001176961"/>
    </source>
</evidence>
<sequence>MRSSFTKTRLRGKLVTRNGAIALLKKLVVSKMWLLKALILAVLLAFASTSLPLRPKCKDCNIWMKDEINKKICSSECVE</sequence>
<dbReference type="Proteomes" id="UP001176961">
    <property type="component" value="Unassembled WGS sequence"/>
</dbReference>
<dbReference type="AlphaFoldDB" id="A0AA36GQP8"/>